<keyword evidence="7 14" id="KW-0812">Transmembrane</keyword>
<feature type="transmembrane region" description="Helical" evidence="14">
    <location>
        <begin position="54"/>
        <end position="76"/>
    </location>
</feature>
<proteinExistence type="inferred from homology"/>
<comment type="cofactor">
    <cofactor evidence="14 15">
        <name>heme b</name>
        <dbReference type="ChEBI" id="CHEBI:60344"/>
    </cofactor>
    <text evidence="14 15">Binds 1 heme b (iron(II)-protoporphyrin IX) group per subunit.</text>
</comment>
<evidence type="ECO:0000256" key="11">
    <source>
        <dbReference type="ARBA" id="ARBA00023004"/>
    </source>
</evidence>
<feature type="transmembrane region" description="Helical" evidence="14">
    <location>
        <begin position="6"/>
        <end position="24"/>
    </location>
</feature>
<keyword evidence="17" id="KW-1185">Reference proteome</keyword>
<keyword evidence="6 14" id="KW-0349">Heme</keyword>
<dbReference type="PANTHER" id="PTHR40255:SF1">
    <property type="entry name" value="PROTOPORPHYRINOGEN IX OXIDASE"/>
    <property type="match status" value="1"/>
</dbReference>
<organism evidence="16 17">
    <name type="scientific">Blastomonas aquatica</name>
    <dbReference type="NCBI Taxonomy" id="1510276"/>
    <lineage>
        <taxon>Bacteria</taxon>
        <taxon>Pseudomonadati</taxon>
        <taxon>Pseudomonadota</taxon>
        <taxon>Alphaproteobacteria</taxon>
        <taxon>Sphingomonadales</taxon>
        <taxon>Sphingomonadaceae</taxon>
        <taxon>Blastomonas</taxon>
    </lineage>
</organism>
<comment type="function">
    <text evidence="14 15">Catalyzes the oxidation of protoporphyrinogen IX to protoporphyrin IX.</text>
</comment>
<dbReference type="Pfam" id="PF03653">
    <property type="entry name" value="UPF0093"/>
    <property type="match status" value="1"/>
</dbReference>
<evidence type="ECO:0000313" key="17">
    <source>
        <dbReference type="Proteomes" id="UP000614261"/>
    </source>
</evidence>
<evidence type="ECO:0000256" key="6">
    <source>
        <dbReference type="ARBA" id="ARBA00022617"/>
    </source>
</evidence>
<feature type="binding site" description="axial binding residue" evidence="14">
    <location>
        <position position="10"/>
    </location>
    <ligand>
        <name>heme</name>
        <dbReference type="ChEBI" id="CHEBI:30413"/>
    </ligand>
    <ligandPart>
        <name>Fe</name>
        <dbReference type="ChEBI" id="CHEBI:18248"/>
    </ligandPart>
</feature>
<comment type="pathway">
    <text evidence="2 14 15">Porphyrin-containing compound metabolism; protoporphyrin-IX biosynthesis; protoporphyrin-IX from protoporphyrinogen-IX: step 1/1.</text>
</comment>
<comment type="catalytic activity">
    <reaction evidence="13 14 15">
        <text>protoporphyrinogen IX + 3 A = protoporphyrin IX + 3 AH2</text>
        <dbReference type="Rhea" id="RHEA:62000"/>
        <dbReference type="ChEBI" id="CHEBI:13193"/>
        <dbReference type="ChEBI" id="CHEBI:17499"/>
        <dbReference type="ChEBI" id="CHEBI:57306"/>
        <dbReference type="ChEBI" id="CHEBI:57307"/>
    </reaction>
</comment>
<protein>
    <recommendedName>
        <fullName evidence="4 14">Protoporphyrinogen IX oxidase</fullName>
        <shortName evidence="14">PPO</shortName>
        <ecNumber evidence="14 15">1.3.99.-</ecNumber>
    </recommendedName>
</protein>
<dbReference type="PIRSF" id="PIRSF004638">
    <property type="entry name" value="UCP004638"/>
    <property type="match status" value="1"/>
</dbReference>
<evidence type="ECO:0000256" key="13">
    <source>
        <dbReference type="ARBA" id="ARBA00048390"/>
    </source>
</evidence>
<evidence type="ECO:0000256" key="12">
    <source>
        <dbReference type="ARBA" id="ARBA00023136"/>
    </source>
</evidence>
<feature type="transmembrane region" description="Helical" evidence="14">
    <location>
        <begin position="120"/>
        <end position="138"/>
    </location>
</feature>
<comment type="caution">
    <text evidence="16">The sequence shown here is derived from an EMBL/GenBank/DDBJ whole genome shotgun (WGS) entry which is preliminary data.</text>
</comment>
<comment type="subunit">
    <text evidence="14">Homodimer.</text>
</comment>
<keyword evidence="12 14" id="KW-0472">Membrane</keyword>
<accession>A0ABQ1IXJ8</accession>
<evidence type="ECO:0000256" key="7">
    <source>
        <dbReference type="ARBA" id="ARBA00022692"/>
    </source>
</evidence>
<name>A0ABQ1IXJ8_9SPHN</name>
<dbReference type="PANTHER" id="PTHR40255">
    <property type="entry name" value="UPF0093 MEMBRANE PROTEIN SLR1790"/>
    <property type="match status" value="1"/>
</dbReference>
<evidence type="ECO:0000256" key="8">
    <source>
        <dbReference type="ARBA" id="ARBA00022723"/>
    </source>
</evidence>
<evidence type="ECO:0000256" key="3">
    <source>
        <dbReference type="ARBA" id="ARBA00006501"/>
    </source>
</evidence>
<keyword evidence="10 14" id="KW-0560">Oxidoreductase</keyword>
<gene>
    <name evidence="16" type="ORF">GCM10010833_06590</name>
</gene>
<feature type="transmembrane region" description="Helical" evidence="14">
    <location>
        <begin position="82"/>
        <end position="100"/>
    </location>
</feature>
<dbReference type="EC" id="1.3.99.-" evidence="14 15"/>
<keyword evidence="9 14" id="KW-1133">Transmembrane helix</keyword>
<dbReference type="HAMAP" id="MF_02239">
    <property type="entry name" value="HemJ"/>
    <property type="match status" value="1"/>
</dbReference>
<sequence>MLYLWLKAAHLIFVIFWMAGLFMMPRFFVYHQEAAAGSPEAALWVEREAKLKKIILNPSLIVVWLLGLVLAVQIGAFAQGWFHAKLLFVLLLSGYHGWMIGYAKKLARGERKMTGKKLRLINEVPGIAAAIIVILVIVKPF</sequence>
<evidence type="ECO:0000256" key="5">
    <source>
        <dbReference type="ARBA" id="ARBA00022475"/>
    </source>
</evidence>
<evidence type="ECO:0000313" key="16">
    <source>
        <dbReference type="EMBL" id="GGB54593.1"/>
    </source>
</evidence>
<comment type="subcellular location">
    <subcellularLocation>
        <location evidence="1 14">Cell membrane</location>
        <topology evidence="1 14">Multi-pass membrane protein</topology>
    </subcellularLocation>
</comment>
<keyword evidence="11 14" id="KW-0408">Iron</keyword>
<dbReference type="InterPro" id="IPR005265">
    <property type="entry name" value="HemJ-like"/>
</dbReference>
<evidence type="ECO:0000256" key="14">
    <source>
        <dbReference type="HAMAP-Rule" id="MF_02239"/>
    </source>
</evidence>
<dbReference type="EMBL" id="BMGD01000001">
    <property type="protein sequence ID" value="GGB54593.1"/>
    <property type="molecule type" value="Genomic_DNA"/>
</dbReference>
<reference evidence="17" key="1">
    <citation type="journal article" date="2019" name="Int. J. Syst. Evol. Microbiol.">
        <title>The Global Catalogue of Microorganisms (GCM) 10K type strain sequencing project: providing services to taxonomists for standard genome sequencing and annotation.</title>
        <authorList>
            <consortium name="The Broad Institute Genomics Platform"/>
            <consortium name="The Broad Institute Genome Sequencing Center for Infectious Disease"/>
            <person name="Wu L."/>
            <person name="Ma J."/>
        </authorList>
    </citation>
    <scope>NUCLEOTIDE SEQUENCE [LARGE SCALE GENOMIC DNA]</scope>
    <source>
        <strain evidence="17">CGMCC 1.12851</strain>
    </source>
</reference>
<evidence type="ECO:0000256" key="10">
    <source>
        <dbReference type="ARBA" id="ARBA00023002"/>
    </source>
</evidence>
<evidence type="ECO:0000256" key="4">
    <source>
        <dbReference type="ARBA" id="ARBA00017504"/>
    </source>
</evidence>
<comment type="similarity">
    <text evidence="3 14 15">Belongs to the HemJ family.</text>
</comment>
<keyword evidence="8 14" id="KW-0479">Metal-binding</keyword>
<evidence type="ECO:0000256" key="1">
    <source>
        <dbReference type="ARBA" id="ARBA00004651"/>
    </source>
</evidence>
<evidence type="ECO:0000256" key="15">
    <source>
        <dbReference type="PIRNR" id="PIRNR004638"/>
    </source>
</evidence>
<feature type="binding site" description="axial binding residue" evidence="14">
    <location>
        <position position="85"/>
    </location>
    <ligand>
        <name>heme</name>
        <dbReference type="ChEBI" id="CHEBI:30413"/>
    </ligand>
    <ligandPart>
        <name>Fe</name>
        <dbReference type="ChEBI" id="CHEBI:18248"/>
    </ligandPart>
</feature>
<dbReference type="Proteomes" id="UP000614261">
    <property type="component" value="Unassembled WGS sequence"/>
</dbReference>
<evidence type="ECO:0000256" key="2">
    <source>
        <dbReference type="ARBA" id="ARBA00005073"/>
    </source>
</evidence>
<keyword evidence="5 14" id="KW-1003">Cell membrane</keyword>
<evidence type="ECO:0000256" key="9">
    <source>
        <dbReference type="ARBA" id="ARBA00022989"/>
    </source>
</evidence>